<keyword evidence="1" id="KW-0812">Transmembrane</keyword>
<keyword evidence="1" id="KW-1133">Transmembrane helix</keyword>
<evidence type="ECO:0000256" key="1">
    <source>
        <dbReference type="SAM" id="Phobius"/>
    </source>
</evidence>
<name>A0A2S2PXM5_9HEMI</name>
<sequence>MVLEKVIIYIRVAPVNMPMFCNNKPMYAEVLLSVMFSSIIVFISGVKCVKVINKNNPPAKENTNPEYSMFPKQIPITNPINAVHADTKLKDKARRNDMPDWMSIAKSPISCGNSSHAMAIDMDIPAVTFSENATPIDIPSMMLCRLSPNNTNRANVDNGLVSF</sequence>
<dbReference type="EMBL" id="GGMS01000911">
    <property type="protein sequence ID" value="MBY70114.1"/>
    <property type="molecule type" value="Transcribed_RNA"/>
</dbReference>
<organism evidence="2">
    <name type="scientific">Sipha flava</name>
    <name type="common">yellow sugarcane aphid</name>
    <dbReference type="NCBI Taxonomy" id="143950"/>
    <lineage>
        <taxon>Eukaryota</taxon>
        <taxon>Metazoa</taxon>
        <taxon>Ecdysozoa</taxon>
        <taxon>Arthropoda</taxon>
        <taxon>Hexapoda</taxon>
        <taxon>Insecta</taxon>
        <taxon>Pterygota</taxon>
        <taxon>Neoptera</taxon>
        <taxon>Paraneoptera</taxon>
        <taxon>Hemiptera</taxon>
        <taxon>Sternorrhyncha</taxon>
        <taxon>Aphidomorpha</taxon>
        <taxon>Aphidoidea</taxon>
        <taxon>Aphididae</taxon>
        <taxon>Sipha</taxon>
    </lineage>
</organism>
<proteinExistence type="predicted"/>
<gene>
    <name evidence="2" type="ORF">g.51182</name>
</gene>
<feature type="transmembrane region" description="Helical" evidence="1">
    <location>
        <begin position="26"/>
        <end position="46"/>
    </location>
</feature>
<protein>
    <submittedName>
        <fullName evidence="2">Uncharacterized protein</fullName>
    </submittedName>
</protein>
<dbReference type="AlphaFoldDB" id="A0A2S2PXM5"/>
<reference evidence="2" key="1">
    <citation type="submission" date="2018-04" db="EMBL/GenBank/DDBJ databases">
        <title>Transcriptome assembly of Sipha flava.</title>
        <authorList>
            <person name="Scully E.D."/>
            <person name="Geib S.M."/>
            <person name="Palmer N.A."/>
            <person name="Koch K."/>
            <person name="Bradshaw J."/>
            <person name="Heng-Moss T."/>
            <person name="Sarath G."/>
        </authorList>
    </citation>
    <scope>NUCLEOTIDE SEQUENCE</scope>
</reference>
<accession>A0A2S2PXM5</accession>
<keyword evidence="1" id="KW-0472">Membrane</keyword>
<evidence type="ECO:0000313" key="2">
    <source>
        <dbReference type="EMBL" id="MBY70114.1"/>
    </source>
</evidence>